<keyword evidence="9" id="KW-1185">Reference proteome</keyword>
<keyword evidence="2" id="KW-0813">Transport</keyword>
<dbReference type="AlphaFoldDB" id="A0A0P7AY74"/>
<evidence type="ECO:0000313" key="9">
    <source>
        <dbReference type="Proteomes" id="UP000050280"/>
    </source>
</evidence>
<dbReference type="InterPro" id="IPR045800">
    <property type="entry name" value="HMBD"/>
</dbReference>
<dbReference type="Gene3D" id="2.40.420.20">
    <property type="match status" value="1"/>
</dbReference>
<dbReference type="Pfam" id="PF19335">
    <property type="entry name" value="HMBD"/>
    <property type="match status" value="1"/>
</dbReference>
<dbReference type="GO" id="GO:0022857">
    <property type="term" value="F:transmembrane transporter activity"/>
    <property type="evidence" value="ECO:0007669"/>
    <property type="project" value="InterPro"/>
</dbReference>
<gene>
    <name evidence="8" type="ORF">I595_3528</name>
</gene>
<dbReference type="InterPro" id="IPR058792">
    <property type="entry name" value="Beta-barrel_RND_2"/>
</dbReference>
<reference evidence="8 9" key="1">
    <citation type="submission" date="2015-09" db="EMBL/GenBank/DDBJ databases">
        <title>Genome sequence of the marine flavobacterium Croceitalea dokdonensis DOKDO 023 that contains proton- and sodium-pumping rhodopsins.</title>
        <authorList>
            <person name="Kwon S.-K."/>
            <person name="Lee H.K."/>
            <person name="Kwak M.-J."/>
            <person name="Kim J.F."/>
        </authorList>
    </citation>
    <scope>NUCLEOTIDE SEQUENCE [LARGE SCALE GENOMIC DNA]</scope>
    <source>
        <strain evidence="8 9">DOKDO 023</strain>
    </source>
</reference>
<evidence type="ECO:0000313" key="8">
    <source>
        <dbReference type="EMBL" id="KPM30367.1"/>
    </source>
</evidence>
<dbReference type="OrthoDB" id="9806939at2"/>
<evidence type="ECO:0000259" key="7">
    <source>
        <dbReference type="Pfam" id="PF25954"/>
    </source>
</evidence>
<accession>A0A0P7AY74</accession>
<sequence length="564" mass="62359">MKYKVLYFIGFLSLGLMLGYFIFGSDVKAVPVAEIQDQHGKWTCSMHPSVDGKEGAKCPLCAMDLVFMDAQDTGGLKPNQFVMTEDAVALANISTTKVAHGSVEDGTLRLTGEIKMNRETEAIQTIIFDGRINTLYPDAVGKKVRKGQKIGLVYSPELYSAQDRFLTTASYQGTINEKLYQTARNTLGLWKVTDAQIEEILKLGKPMSNFPLYADVSGTVVEVFASEGKYYKEGEPLFKTADLRTVWAVFDAFEHQLPFLKVGQDVAIGLKGIKGAPISGKIALIEPMVDQVSRTVAVRVVLDNRDGKLLPGMFATATVSLDKMEDIITIPASAALWTGKRSVVYKKIDGEKPIFEMQEVLLGKKVNNRYEVLQGLYPDDIIVTEGAFTIDAAAQLQGKRTMMSMPSETDSPETKDGVLEENPSINLEVKAVTDFSTITHSYMAIKDALVASDASKTQSLAAEMLRHIAQEEVDINTSAQLRTILAKLETTHTLELQRSRFKELSDLFIQLNSKKALVNETIYRQHCDCVNGGGASWLSYQKEVRNPYFGDAMLTCGRVEEVFK</sequence>
<keyword evidence="4" id="KW-1133">Transmembrane helix</keyword>
<dbReference type="PANTHER" id="PTHR30097">
    <property type="entry name" value="CATION EFFLUX SYSTEM PROTEIN CUSB"/>
    <property type="match status" value="1"/>
</dbReference>
<dbReference type="GO" id="GO:0015679">
    <property type="term" value="P:plasma membrane copper ion transport"/>
    <property type="evidence" value="ECO:0007669"/>
    <property type="project" value="TreeGrafter"/>
</dbReference>
<evidence type="ECO:0000256" key="2">
    <source>
        <dbReference type="ARBA" id="ARBA00022448"/>
    </source>
</evidence>
<feature type="transmembrane region" description="Helical" evidence="4">
    <location>
        <begin position="5"/>
        <end position="23"/>
    </location>
</feature>
<dbReference type="PANTHER" id="PTHR30097:SF15">
    <property type="entry name" value="CATION EFFLUX SYSTEM PROTEIN CUSB"/>
    <property type="match status" value="1"/>
</dbReference>
<dbReference type="GO" id="GO:0046914">
    <property type="term" value="F:transition metal ion binding"/>
    <property type="evidence" value="ECO:0007669"/>
    <property type="project" value="TreeGrafter"/>
</dbReference>
<feature type="domain" description="DUF3347" evidence="5">
    <location>
        <begin position="438"/>
        <end position="513"/>
    </location>
</feature>
<evidence type="ECO:0000256" key="4">
    <source>
        <dbReference type="SAM" id="Phobius"/>
    </source>
</evidence>
<dbReference type="Pfam" id="PF25954">
    <property type="entry name" value="Beta-barrel_RND_2"/>
    <property type="match status" value="1"/>
</dbReference>
<keyword evidence="4" id="KW-0812">Transmembrane</keyword>
<dbReference type="FunFam" id="2.40.30.170:FF:000010">
    <property type="entry name" value="Efflux RND transporter periplasmic adaptor subunit"/>
    <property type="match status" value="1"/>
</dbReference>
<dbReference type="GO" id="GO:0016020">
    <property type="term" value="C:membrane"/>
    <property type="evidence" value="ECO:0007669"/>
    <property type="project" value="InterPro"/>
</dbReference>
<dbReference type="Gene3D" id="2.40.30.170">
    <property type="match status" value="1"/>
</dbReference>
<name>A0A0P7AY74_9FLAO</name>
<evidence type="ECO:0000256" key="3">
    <source>
        <dbReference type="SAM" id="MobiDB-lite"/>
    </source>
</evidence>
<dbReference type="InterPro" id="IPR006143">
    <property type="entry name" value="RND_pump_MFP"/>
</dbReference>
<dbReference type="RefSeq" id="WP_083467650.1">
    <property type="nucleotide sequence ID" value="NZ_LDJX01000010.1"/>
</dbReference>
<dbReference type="NCBIfam" id="TIGR01730">
    <property type="entry name" value="RND_mfp"/>
    <property type="match status" value="1"/>
</dbReference>
<evidence type="ECO:0000256" key="1">
    <source>
        <dbReference type="ARBA" id="ARBA00009477"/>
    </source>
</evidence>
<comment type="similarity">
    <text evidence="1">Belongs to the membrane fusion protein (MFP) (TC 8.A.1) family.</text>
</comment>
<dbReference type="PATRIC" id="fig|1300341.3.peg.781"/>
<dbReference type="SUPFAM" id="SSF111369">
    <property type="entry name" value="HlyD-like secretion proteins"/>
    <property type="match status" value="1"/>
</dbReference>
<proteinExistence type="inferred from homology"/>
<organism evidence="8 9">
    <name type="scientific">Croceitalea dokdonensis DOKDO 023</name>
    <dbReference type="NCBI Taxonomy" id="1300341"/>
    <lineage>
        <taxon>Bacteria</taxon>
        <taxon>Pseudomonadati</taxon>
        <taxon>Bacteroidota</taxon>
        <taxon>Flavobacteriia</taxon>
        <taxon>Flavobacteriales</taxon>
        <taxon>Flavobacteriaceae</taxon>
        <taxon>Croceitalea</taxon>
    </lineage>
</organism>
<dbReference type="EMBL" id="LDJX01000010">
    <property type="protein sequence ID" value="KPM30367.1"/>
    <property type="molecule type" value="Genomic_DNA"/>
</dbReference>
<dbReference type="InterPro" id="IPR021782">
    <property type="entry name" value="DUF3347"/>
</dbReference>
<evidence type="ECO:0000259" key="5">
    <source>
        <dbReference type="Pfam" id="PF11827"/>
    </source>
</evidence>
<feature type="region of interest" description="Disordered" evidence="3">
    <location>
        <begin position="400"/>
        <end position="419"/>
    </location>
</feature>
<dbReference type="Proteomes" id="UP000050280">
    <property type="component" value="Unassembled WGS sequence"/>
</dbReference>
<protein>
    <submittedName>
        <fullName evidence="8">Putative Co/Zn/Cd efflux system membrane fusion protein</fullName>
    </submittedName>
</protein>
<dbReference type="GO" id="GO:0060003">
    <property type="term" value="P:copper ion export"/>
    <property type="evidence" value="ECO:0007669"/>
    <property type="project" value="TreeGrafter"/>
</dbReference>
<dbReference type="InterPro" id="IPR051909">
    <property type="entry name" value="MFP_Cation_Efflux"/>
</dbReference>
<keyword evidence="4" id="KW-0472">Membrane</keyword>
<comment type="caution">
    <text evidence="8">The sequence shown here is derived from an EMBL/GenBank/DDBJ whole genome shotgun (WGS) entry which is preliminary data.</text>
</comment>
<dbReference type="Pfam" id="PF11827">
    <property type="entry name" value="DUF3347"/>
    <property type="match status" value="1"/>
</dbReference>
<dbReference type="STRING" id="1300341.I595_3528"/>
<feature type="domain" description="CusB-like beta-barrel" evidence="7">
    <location>
        <begin position="245"/>
        <end position="320"/>
    </location>
</feature>
<feature type="domain" description="Heavy metal binding" evidence="6">
    <location>
        <begin position="41"/>
        <end position="66"/>
    </location>
</feature>
<evidence type="ECO:0000259" key="6">
    <source>
        <dbReference type="Pfam" id="PF19335"/>
    </source>
</evidence>
<dbReference type="GO" id="GO:0030288">
    <property type="term" value="C:outer membrane-bounded periplasmic space"/>
    <property type="evidence" value="ECO:0007669"/>
    <property type="project" value="TreeGrafter"/>
</dbReference>